<gene>
    <name evidence="1" type="ORF">AFUS01_LOCUS26794</name>
</gene>
<accession>A0A8J2PCF9</accession>
<evidence type="ECO:0000313" key="2">
    <source>
        <dbReference type="Proteomes" id="UP000708208"/>
    </source>
</evidence>
<dbReference type="Proteomes" id="UP000708208">
    <property type="component" value="Unassembled WGS sequence"/>
</dbReference>
<sequence>MEFSETYGFVFGTDKDQCPVVCFPMGGKDYRKGISTYGKKGWVLNWAKLYAQVEDLIFTHNKEKNDDTQRINYDSSKELAFIFDSKGLSAFQLASLDELKFEIFF</sequence>
<dbReference type="AlphaFoldDB" id="A0A8J2PCF9"/>
<evidence type="ECO:0000313" key="1">
    <source>
        <dbReference type="EMBL" id="CAG7816163.1"/>
    </source>
</evidence>
<organism evidence="1 2">
    <name type="scientific">Allacma fusca</name>
    <dbReference type="NCBI Taxonomy" id="39272"/>
    <lineage>
        <taxon>Eukaryota</taxon>
        <taxon>Metazoa</taxon>
        <taxon>Ecdysozoa</taxon>
        <taxon>Arthropoda</taxon>
        <taxon>Hexapoda</taxon>
        <taxon>Collembola</taxon>
        <taxon>Symphypleona</taxon>
        <taxon>Sminthuridae</taxon>
        <taxon>Allacma</taxon>
    </lineage>
</organism>
<dbReference type="EMBL" id="CAJVCH010362530">
    <property type="protein sequence ID" value="CAG7816163.1"/>
    <property type="molecule type" value="Genomic_DNA"/>
</dbReference>
<comment type="caution">
    <text evidence="1">The sequence shown here is derived from an EMBL/GenBank/DDBJ whole genome shotgun (WGS) entry which is preliminary data.</text>
</comment>
<keyword evidence="2" id="KW-1185">Reference proteome</keyword>
<reference evidence="1" key="1">
    <citation type="submission" date="2021-06" db="EMBL/GenBank/DDBJ databases">
        <authorList>
            <person name="Hodson N. C."/>
            <person name="Mongue J. A."/>
            <person name="Jaron S. K."/>
        </authorList>
    </citation>
    <scope>NUCLEOTIDE SEQUENCE</scope>
</reference>
<protein>
    <submittedName>
        <fullName evidence="1">Uncharacterized protein</fullName>
    </submittedName>
</protein>
<name>A0A8J2PCF9_9HEXA</name>
<proteinExistence type="predicted"/>